<sequence>MITKQLLRAIRNELPMKLTVCRLGRRGPIGKQADGYFRFQCPRCGEVRATVNPKNNMAHCFCCGENTNNIDLMMHYGHDFLPAVKILEGWLEQYRSDLGQSAPSQQASSQSS</sequence>
<evidence type="ECO:0008006" key="3">
    <source>
        <dbReference type="Google" id="ProtNLM"/>
    </source>
</evidence>
<dbReference type="Gene3D" id="3.90.580.10">
    <property type="entry name" value="Zinc finger, CHC2-type domain"/>
    <property type="match status" value="1"/>
</dbReference>
<gene>
    <name evidence="1" type="ORF">Pla52n_61970</name>
</gene>
<dbReference type="InterPro" id="IPR036977">
    <property type="entry name" value="DNA_primase_Znf_CHC2"/>
</dbReference>
<accession>A0A5C5ZZ16</accession>
<dbReference type="GO" id="GO:0006260">
    <property type="term" value="P:DNA replication"/>
    <property type="evidence" value="ECO:0007669"/>
    <property type="project" value="InterPro"/>
</dbReference>
<dbReference type="AlphaFoldDB" id="A0A5C5ZZ16"/>
<name>A0A5C5ZZ16_9BACT</name>
<reference evidence="1 2" key="1">
    <citation type="submission" date="2019-02" db="EMBL/GenBank/DDBJ databases">
        <title>Deep-cultivation of Planctomycetes and their phenomic and genomic characterization uncovers novel biology.</title>
        <authorList>
            <person name="Wiegand S."/>
            <person name="Jogler M."/>
            <person name="Boedeker C."/>
            <person name="Pinto D."/>
            <person name="Vollmers J."/>
            <person name="Rivas-Marin E."/>
            <person name="Kohn T."/>
            <person name="Peeters S.H."/>
            <person name="Heuer A."/>
            <person name="Rast P."/>
            <person name="Oberbeckmann S."/>
            <person name="Bunk B."/>
            <person name="Jeske O."/>
            <person name="Meyerdierks A."/>
            <person name="Storesund J.E."/>
            <person name="Kallscheuer N."/>
            <person name="Luecker S."/>
            <person name="Lage O.M."/>
            <person name="Pohl T."/>
            <person name="Merkel B.J."/>
            <person name="Hornburger P."/>
            <person name="Mueller R.-W."/>
            <person name="Bruemmer F."/>
            <person name="Labrenz M."/>
            <person name="Spormann A.M."/>
            <person name="Op Den Camp H."/>
            <person name="Overmann J."/>
            <person name="Amann R."/>
            <person name="Jetten M.S.M."/>
            <person name="Mascher T."/>
            <person name="Medema M.H."/>
            <person name="Devos D.P."/>
            <person name="Kaster A.-K."/>
            <person name="Ovreas L."/>
            <person name="Rohde M."/>
            <person name="Galperin M.Y."/>
            <person name="Jogler C."/>
        </authorList>
    </citation>
    <scope>NUCLEOTIDE SEQUENCE [LARGE SCALE GENOMIC DNA]</scope>
    <source>
        <strain evidence="1 2">Pla52n</strain>
    </source>
</reference>
<dbReference type="Proteomes" id="UP000320176">
    <property type="component" value="Unassembled WGS sequence"/>
</dbReference>
<keyword evidence="2" id="KW-1185">Reference proteome</keyword>
<comment type="caution">
    <text evidence="1">The sequence shown here is derived from an EMBL/GenBank/DDBJ whole genome shotgun (WGS) entry which is preliminary data.</text>
</comment>
<evidence type="ECO:0000313" key="2">
    <source>
        <dbReference type="Proteomes" id="UP000320176"/>
    </source>
</evidence>
<dbReference type="GO" id="GO:0003677">
    <property type="term" value="F:DNA binding"/>
    <property type="evidence" value="ECO:0007669"/>
    <property type="project" value="InterPro"/>
</dbReference>
<protein>
    <recommendedName>
        <fullName evidence="3">DNA primase</fullName>
    </recommendedName>
</protein>
<dbReference type="OrthoDB" id="271966at2"/>
<dbReference type="GO" id="GO:0008270">
    <property type="term" value="F:zinc ion binding"/>
    <property type="evidence" value="ECO:0007669"/>
    <property type="project" value="InterPro"/>
</dbReference>
<evidence type="ECO:0000313" key="1">
    <source>
        <dbReference type="EMBL" id="TWT92832.1"/>
    </source>
</evidence>
<dbReference type="RefSeq" id="WP_146523115.1">
    <property type="nucleotide sequence ID" value="NZ_CP151726.1"/>
</dbReference>
<organism evidence="1 2">
    <name type="scientific">Stieleria varia</name>
    <dbReference type="NCBI Taxonomy" id="2528005"/>
    <lineage>
        <taxon>Bacteria</taxon>
        <taxon>Pseudomonadati</taxon>
        <taxon>Planctomycetota</taxon>
        <taxon>Planctomycetia</taxon>
        <taxon>Pirellulales</taxon>
        <taxon>Pirellulaceae</taxon>
        <taxon>Stieleria</taxon>
    </lineage>
</organism>
<dbReference type="EMBL" id="SJPN01000010">
    <property type="protein sequence ID" value="TWT92832.1"/>
    <property type="molecule type" value="Genomic_DNA"/>
</dbReference>
<proteinExistence type="predicted"/>
<dbReference type="SUPFAM" id="SSF57783">
    <property type="entry name" value="Zinc beta-ribbon"/>
    <property type="match status" value="1"/>
</dbReference>